<dbReference type="PANTHER" id="PTHR10745">
    <property type="entry name" value="GLYCYL-TRNA SYNTHETASE/DNA POLYMERASE SUBUNIT GAMMA-2"/>
    <property type="match status" value="1"/>
</dbReference>
<reference evidence="8" key="1">
    <citation type="submission" date="2020-05" db="EMBL/GenBank/DDBJ databases">
        <authorList>
            <person name="Chiriac C."/>
            <person name="Salcher M."/>
            <person name="Ghai R."/>
            <person name="Kavagutti S V."/>
        </authorList>
    </citation>
    <scope>NUCLEOTIDE SEQUENCE</scope>
</reference>
<dbReference type="InterPro" id="IPR033731">
    <property type="entry name" value="GlyRS-like_core"/>
</dbReference>
<feature type="domain" description="Aminoacyl-transfer RNA synthetases class-II family profile" evidence="7">
    <location>
        <begin position="14"/>
        <end position="345"/>
    </location>
</feature>
<keyword evidence="5" id="KW-0648">Protein biosynthesis</keyword>
<dbReference type="InterPro" id="IPR036621">
    <property type="entry name" value="Anticodon-bd_dom_sf"/>
</dbReference>
<evidence type="ECO:0000256" key="2">
    <source>
        <dbReference type="ARBA" id="ARBA00022598"/>
    </source>
</evidence>
<dbReference type="CDD" id="cd00774">
    <property type="entry name" value="GlyRS-like_core"/>
    <property type="match status" value="1"/>
</dbReference>
<evidence type="ECO:0000256" key="4">
    <source>
        <dbReference type="ARBA" id="ARBA00022840"/>
    </source>
</evidence>
<evidence type="ECO:0000259" key="7">
    <source>
        <dbReference type="PROSITE" id="PS50862"/>
    </source>
</evidence>
<keyword evidence="2" id="KW-0436">Ligase</keyword>
<keyword evidence="1" id="KW-0963">Cytoplasm</keyword>
<dbReference type="InterPro" id="IPR006195">
    <property type="entry name" value="aa-tRNA-synth_II"/>
</dbReference>
<dbReference type="HAMAP" id="MF_00253_B">
    <property type="entry name" value="Gly_tRNA_synth_B"/>
    <property type="match status" value="1"/>
</dbReference>
<name>A0A6J7CYE3_9ZZZZ</name>
<dbReference type="CDD" id="cd00858">
    <property type="entry name" value="GlyRS_anticodon"/>
    <property type="match status" value="1"/>
</dbReference>
<proteinExistence type="inferred from homology"/>
<dbReference type="GO" id="GO:0005524">
    <property type="term" value="F:ATP binding"/>
    <property type="evidence" value="ECO:0007669"/>
    <property type="project" value="UniProtKB-KW"/>
</dbReference>
<evidence type="ECO:0000256" key="3">
    <source>
        <dbReference type="ARBA" id="ARBA00022741"/>
    </source>
</evidence>
<dbReference type="GO" id="GO:0004820">
    <property type="term" value="F:glycine-tRNA ligase activity"/>
    <property type="evidence" value="ECO:0007669"/>
    <property type="project" value="InterPro"/>
</dbReference>
<dbReference type="EMBL" id="CAFBLN010000006">
    <property type="protein sequence ID" value="CAB4861798.1"/>
    <property type="molecule type" value="Genomic_DNA"/>
</dbReference>
<dbReference type="Pfam" id="PF03129">
    <property type="entry name" value="HGTP_anticodon"/>
    <property type="match status" value="1"/>
</dbReference>
<organism evidence="8">
    <name type="scientific">freshwater metagenome</name>
    <dbReference type="NCBI Taxonomy" id="449393"/>
    <lineage>
        <taxon>unclassified sequences</taxon>
        <taxon>metagenomes</taxon>
        <taxon>ecological metagenomes</taxon>
    </lineage>
</organism>
<dbReference type="InterPro" id="IPR022961">
    <property type="entry name" value="Gly_tRNA_ligase_bac"/>
</dbReference>
<dbReference type="GO" id="GO:0044281">
    <property type="term" value="P:small molecule metabolic process"/>
    <property type="evidence" value="ECO:0007669"/>
    <property type="project" value="UniProtKB-ARBA"/>
</dbReference>
<gene>
    <name evidence="8" type="ORF">UFOPK3381_00298</name>
</gene>
<evidence type="ECO:0000256" key="5">
    <source>
        <dbReference type="ARBA" id="ARBA00022917"/>
    </source>
</evidence>
<protein>
    <submittedName>
        <fullName evidence="8">Unannotated protein</fullName>
    </submittedName>
</protein>
<dbReference type="FunFam" id="3.40.50.800:FF:000002">
    <property type="entry name" value="Glycine--tRNA ligase"/>
    <property type="match status" value="1"/>
</dbReference>
<dbReference type="InterPro" id="IPR027031">
    <property type="entry name" value="Gly-tRNA_synthase/POLG2"/>
</dbReference>
<keyword evidence="4" id="KW-0067">ATP-binding</keyword>
<keyword evidence="3" id="KW-0547">Nucleotide-binding</keyword>
<dbReference type="GO" id="GO:0005737">
    <property type="term" value="C:cytoplasm"/>
    <property type="evidence" value="ECO:0007669"/>
    <property type="project" value="TreeGrafter"/>
</dbReference>
<keyword evidence="6" id="KW-0030">Aminoacyl-tRNA synthetase</keyword>
<dbReference type="PANTHER" id="PTHR10745:SF8">
    <property type="entry name" value="DNA POLYMERASE SUBUNIT GAMMA-2, MITOCHONDRIAL"/>
    <property type="match status" value="1"/>
</dbReference>
<dbReference type="InterPro" id="IPR002314">
    <property type="entry name" value="aa-tRNA-synt_IIb"/>
</dbReference>
<evidence type="ECO:0000256" key="6">
    <source>
        <dbReference type="ARBA" id="ARBA00023146"/>
    </source>
</evidence>
<dbReference type="AlphaFoldDB" id="A0A6J7CYE3"/>
<dbReference type="GO" id="GO:0006426">
    <property type="term" value="P:glycyl-tRNA aminoacylation"/>
    <property type="evidence" value="ECO:0007669"/>
    <property type="project" value="TreeGrafter"/>
</dbReference>
<dbReference type="SUPFAM" id="SSF52954">
    <property type="entry name" value="Class II aaRS ABD-related"/>
    <property type="match status" value="1"/>
</dbReference>
<evidence type="ECO:0000313" key="8">
    <source>
        <dbReference type="EMBL" id="CAB4861798.1"/>
    </source>
</evidence>
<dbReference type="Gene3D" id="3.30.930.10">
    <property type="entry name" value="Bira Bifunctional Protein, Domain 2"/>
    <property type="match status" value="1"/>
</dbReference>
<dbReference type="NCBIfam" id="NF003211">
    <property type="entry name" value="PRK04173.1"/>
    <property type="match status" value="1"/>
</dbReference>
<accession>A0A6J7CYE3</accession>
<sequence>MSDVEANPNPELLDKVINLAKRRGFVFPSAEIYGGFRSTYDYGPLGVLLLRNVKNAWWRSMVQLRNDVVGLDAAILSPPAVWAASGHLATFTDPLVDCKQCNERLREDQIDGICPKCGSRDLTPARAFNLMFKTHAGPIEDDGAVAYLRPETAQGMFTNFLNVQITTRKKPPFGIAQVGKSFRNEITPQNFVFRTREFEQMEMEYFVPPAESPKWFDYWIEERYSWYQALGIDKSKIRIRHHDPDELSHYSTGTADIEFLFPWGWGELEGVANRTDFDLKAHSAASGTKLEYFDQASNERYTPHVIEPAAGATRAMMAFLLSAYEEDEVGGEVRTVLRLHWRLAPYQVAVLPLSKKPELEAVSRQVLTMLQNHFMVDYDVTQSIGKRYRRQDEVGTPFCVTIDFDSLEDSAVTLRDRDTTEQVRVPIAELLGVITNRMN</sequence>
<dbReference type="PRINTS" id="PR01043">
    <property type="entry name" value="TRNASYNTHGLY"/>
</dbReference>
<evidence type="ECO:0000256" key="1">
    <source>
        <dbReference type="ARBA" id="ARBA00022490"/>
    </source>
</evidence>
<dbReference type="SUPFAM" id="SSF55681">
    <property type="entry name" value="Class II aaRS and biotin synthetases"/>
    <property type="match status" value="1"/>
</dbReference>
<dbReference type="Pfam" id="PF00587">
    <property type="entry name" value="tRNA-synt_2b"/>
    <property type="match status" value="1"/>
</dbReference>
<dbReference type="InterPro" id="IPR045864">
    <property type="entry name" value="aa-tRNA-synth_II/BPL/LPL"/>
</dbReference>
<dbReference type="PROSITE" id="PS50862">
    <property type="entry name" value="AA_TRNA_LIGASE_II"/>
    <property type="match status" value="1"/>
</dbReference>
<dbReference type="Gene3D" id="3.40.50.800">
    <property type="entry name" value="Anticodon-binding domain"/>
    <property type="match status" value="1"/>
</dbReference>
<dbReference type="InterPro" id="IPR004154">
    <property type="entry name" value="Anticodon-bd"/>
</dbReference>